<sequence>MNILWHQVLLLIFTTWWITVVATATLDGWYYVNKDDPSLGGCTEDQVVWLEQAYEEAVEMIEGAIEAIAFVQTRRNPLIPAEAFRWDKIYVEVLQMFDVAVHTFGRIMDPSQRTRLGNVVTVFKRMIAKKDEPTPAPDKRKIIFCNANAITYLKPTERFPNWPQGTFWQPGKTEEDGTIVYPDYAQQATADPPATVPKVSDRFCKAPEVSATTTFSKNRIIFCPFAFANGNLPAKIEGRVDTVVEFERIDIFESGSRDFVHELVHLWTGCKFSQAINQNKGKADLIQRSDRRICRRLDEATTTSK</sequence>
<reference evidence="2" key="1">
    <citation type="submission" date="2022-11" db="EMBL/GenBank/DDBJ databases">
        <title>Chromosomal genome sequence assembly and mating type (MAT) locus characterization of the leprose asexual lichenized fungus Lepraria neglecta (Nyl.) Erichsen.</title>
        <authorList>
            <person name="Allen J.L."/>
            <person name="Pfeffer B."/>
        </authorList>
    </citation>
    <scope>NUCLEOTIDE SEQUENCE</scope>
    <source>
        <strain evidence="2">Allen 5258</strain>
    </source>
</reference>
<evidence type="ECO:0008006" key="4">
    <source>
        <dbReference type="Google" id="ProtNLM"/>
    </source>
</evidence>
<proteinExistence type="predicted"/>
<organism evidence="2 3">
    <name type="scientific">Lepraria neglecta</name>
    <dbReference type="NCBI Taxonomy" id="209136"/>
    <lineage>
        <taxon>Eukaryota</taxon>
        <taxon>Fungi</taxon>
        <taxon>Dikarya</taxon>
        <taxon>Ascomycota</taxon>
        <taxon>Pezizomycotina</taxon>
        <taxon>Lecanoromycetes</taxon>
        <taxon>OSLEUM clade</taxon>
        <taxon>Lecanoromycetidae</taxon>
        <taxon>Lecanorales</taxon>
        <taxon>Lecanorineae</taxon>
        <taxon>Stereocaulaceae</taxon>
        <taxon>Lepraria</taxon>
    </lineage>
</organism>
<keyword evidence="1" id="KW-0732">Signal</keyword>
<evidence type="ECO:0000256" key="1">
    <source>
        <dbReference type="SAM" id="SignalP"/>
    </source>
</evidence>
<evidence type="ECO:0000313" key="2">
    <source>
        <dbReference type="EMBL" id="KAK3168290.1"/>
    </source>
</evidence>
<feature type="chain" id="PRO_5041930544" description="Lysine-specific metallo-endopeptidase domain-containing protein" evidence="1">
    <location>
        <begin position="24"/>
        <end position="305"/>
    </location>
</feature>
<feature type="signal peptide" evidence="1">
    <location>
        <begin position="1"/>
        <end position="23"/>
    </location>
</feature>
<comment type="caution">
    <text evidence="2">The sequence shown here is derived from an EMBL/GenBank/DDBJ whole genome shotgun (WGS) entry which is preliminary data.</text>
</comment>
<protein>
    <recommendedName>
        <fullName evidence="4">Lysine-specific metallo-endopeptidase domain-containing protein</fullName>
    </recommendedName>
</protein>
<gene>
    <name evidence="2" type="ORF">OEA41_004737</name>
</gene>
<evidence type="ECO:0000313" key="3">
    <source>
        <dbReference type="Proteomes" id="UP001276659"/>
    </source>
</evidence>
<dbReference type="Proteomes" id="UP001276659">
    <property type="component" value="Unassembled WGS sequence"/>
</dbReference>
<name>A0AAD9YYF4_9LECA</name>
<dbReference type="EMBL" id="JASNWA010000010">
    <property type="protein sequence ID" value="KAK3168290.1"/>
    <property type="molecule type" value="Genomic_DNA"/>
</dbReference>
<accession>A0AAD9YYF4</accession>
<dbReference type="AlphaFoldDB" id="A0AAD9YYF4"/>
<keyword evidence="3" id="KW-1185">Reference proteome</keyword>